<feature type="region of interest" description="Disordered" evidence="1">
    <location>
        <begin position="72"/>
        <end position="165"/>
    </location>
</feature>
<protein>
    <submittedName>
        <fullName evidence="2">Uncharacterized protein</fullName>
    </submittedName>
</protein>
<dbReference type="EMBL" id="VIIS01001650">
    <property type="protein sequence ID" value="KAF0294909.1"/>
    <property type="molecule type" value="Genomic_DNA"/>
</dbReference>
<feature type="compositionally biased region" description="Polar residues" evidence="1">
    <location>
        <begin position="72"/>
        <end position="82"/>
    </location>
</feature>
<accession>A0A6A4VPS1</accession>
<dbReference type="Proteomes" id="UP000440578">
    <property type="component" value="Unassembled WGS sequence"/>
</dbReference>
<gene>
    <name evidence="2" type="ORF">FJT64_007491</name>
</gene>
<sequence length="239" mass="26879">MVPPRGLPLTCAVLLAAAGEPERRILVTVVPDPQHDYVRHPGARLAVVAGADRHRAAAAALRSWLRASRPTSRFPQLLSTQRPPRPDSELRQQTPALEPAGDPRQQTPALQPDSELRSSRHRHYSRTLNSASRHRHYSRTLIRSSRPQALQPAEESGQPEWTRDLPAEWTDRYPVASAYMDSYQSYTSEPSRRPGSLLSRLVGPLLTWQDRPSGQRLLRYLANPLSSEHWTQPAPAPQQ</sequence>
<proteinExistence type="predicted"/>
<evidence type="ECO:0000313" key="2">
    <source>
        <dbReference type="EMBL" id="KAF0294909.1"/>
    </source>
</evidence>
<keyword evidence="3" id="KW-1185">Reference proteome</keyword>
<name>A0A6A4VPS1_AMPAM</name>
<dbReference type="OrthoDB" id="545839at2759"/>
<organism evidence="2 3">
    <name type="scientific">Amphibalanus amphitrite</name>
    <name type="common">Striped barnacle</name>
    <name type="synonym">Balanus amphitrite</name>
    <dbReference type="NCBI Taxonomy" id="1232801"/>
    <lineage>
        <taxon>Eukaryota</taxon>
        <taxon>Metazoa</taxon>
        <taxon>Ecdysozoa</taxon>
        <taxon>Arthropoda</taxon>
        <taxon>Crustacea</taxon>
        <taxon>Multicrustacea</taxon>
        <taxon>Cirripedia</taxon>
        <taxon>Thoracica</taxon>
        <taxon>Thoracicalcarea</taxon>
        <taxon>Balanomorpha</taxon>
        <taxon>Balanoidea</taxon>
        <taxon>Balanidae</taxon>
        <taxon>Amphibalaninae</taxon>
        <taxon>Amphibalanus</taxon>
    </lineage>
</organism>
<reference evidence="2 3" key="1">
    <citation type="submission" date="2019-07" db="EMBL/GenBank/DDBJ databases">
        <title>Draft genome assembly of a fouling barnacle, Amphibalanus amphitrite (Darwin, 1854): The first reference genome for Thecostraca.</title>
        <authorList>
            <person name="Kim W."/>
        </authorList>
    </citation>
    <scope>NUCLEOTIDE SEQUENCE [LARGE SCALE GENOMIC DNA]</scope>
    <source>
        <strain evidence="2">SNU_AA5</strain>
        <tissue evidence="2">Soma without cirri and trophi</tissue>
    </source>
</reference>
<evidence type="ECO:0000256" key="1">
    <source>
        <dbReference type="SAM" id="MobiDB-lite"/>
    </source>
</evidence>
<comment type="caution">
    <text evidence="2">The sequence shown here is derived from an EMBL/GenBank/DDBJ whole genome shotgun (WGS) entry which is preliminary data.</text>
</comment>
<dbReference type="AlphaFoldDB" id="A0A6A4VPS1"/>
<evidence type="ECO:0000313" key="3">
    <source>
        <dbReference type="Proteomes" id="UP000440578"/>
    </source>
</evidence>